<dbReference type="Proteomes" id="UP000594263">
    <property type="component" value="Unplaced"/>
</dbReference>
<dbReference type="PANTHER" id="PTHR46651:SF1">
    <property type="entry name" value="SMALL MUTS RELATED FAMILY PROTEIN"/>
    <property type="match status" value="1"/>
</dbReference>
<reference evidence="2" key="1">
    <citation type="submission" date="2021-01" db="UniProtKB">
        <authorList>
            <consortium name="EnsemblPlants"/>
        </authorList>
    </citation>
    <scope>IDENTIFICATION</scope>
</reference>
<keyword evidence="3" id="KW-1185">Reference proteome</keyword>
<proteinExistence type="predicted"/>
<evidence type="ECO:0000313" key="2">
    <source>
        <dbReference type="EnsemblPlants" id="Kaladp0056s0057.1.v1.1"/>
    </source>
</evidence>
<dbReference type="OMA" id="MFKNGHE"/>
<organism evidence="2 3">
    <name type="scientific">Kalanchoe fedtschenkoi</name>
    <name type="common">Lavender scallops</name>
    <name type="synonym">South American air plant</name>
    <dbReference type="NCBI Taxonomy" id="63787"/>
    <lineage>
        <taxon>Eukaryota</taxon>
        <taxon>Viridiplantae</taxon>
        <taxon>Streptophyta</taxon>
        <taxon>Embryophyta</taxon>
        <taxon>Tracheophyta</taxon>
        <taxon>Spermatophyta</taxon>
        <taxon>Magnoliopsida</taxon>
        <taxon>eudicotyledons</taxon>
        <taxon>Gunneridae</taxon>
        <taxon>Pentapetalae</taxon>
        <taxon>Saxifragales</taxon>
        <taxon>Crassulaceae</taxon>
        <taxon>Kalanchoe</taxon>
    </lineage>
</organism>
<dbReference type="AlphaFoldDB" id="A0A7N0U9T5"/>
<protein>
    <submittedName>
        <fullName evidence="2">Uncharacterized protein</fullName>
    </submittedName>
</protein>
<dbReference type="EnsemblPlants" id="Kaladp0056s0057.1.v1.1">
    <property type="protein sequence ID" value="Kaladp0056s0057.1.v1.1"/>
    <property type="gene ID" value="Kaladp0056s0057.v1.1"/>
</dbReference>
<evidence type="ECO:0000256" key="1">
    <source>
        <dbReference type="SAM" id="MobiDB-lite"/>
    </source>
</evidence>
<name>A0A7N0U9T5_KALFE</name>
<dbReference type="InterPro" id="IPR053242">
    <property type="entry name" value="PAM2-like_domain"/>
</dbReference>
<dbReference type="Pfam" id="PF07145">
    <property type="entry name" value="PAM2"/>
    <property type="match status" value="1"/>
</dbReference>
<dbReference type="PANTHER" id="PTHR46651">
    <property type="entry name" value="POLYADENYLATE-BINDING PROTEIN-INTERACTING PROTEIN 7"/>
    <property type="match status" value="1"/>
</dbReference>
<sequence>MSFSNNLTQISNTRLSATGKSTLNPNATEFVPSFSAATLPGASCAIEVSVPITSHLPASNAVLDRSKSSVSNNSDEEARQYWSCQLPDDITPDFNDEELKGIESLSLEGLSLEEATDGLRFASSTSSRIPLNQQQEVSPHHNGNSFIISMRTPASFLNANAKAWEAPTSKKSLVIDNSIDNQPSYSGNTGDFIDTILSDSGIVDANEVDSLSFLANQFPGFAYESLAEAFFANQHDLNLTVEMLTQLELQVDGGFSKVTNSKSSSTLNPNAPVFHSHTMHEGKNSRQNYTRDGRLQIIDPYQPSDQDSRLLFSPTSSISTKGFIDLDSGIRKLPLQKSNSWKYEGNGSVDMGIGSSRRSDLLASYKSQESSFAGKVPSPSSANKSSVWFGKGQAVGSVHPQLREEVPHHAGLLNTYLQQVKTHFDVINVLNRLRGRNMKRNGNI</sequence>
<dbReference type="InterPro" id="IPR041806">
    <property type="entry name" value="CID5/6/7_CUE"/>
</dbReference>
<dbReference type="Gramene" id="Kaladp0056s0057.1.v1.1">
    <property type="protein sequence ID" value="Kaladp0056s0057.1.v1.1"/>
    <property type="gene ID" value="Kaladp0056s0057.v1.1"/>
</dbReference>
<dbReference type="CDD" id="cd14371">
    <property type="entry name" value="CUE_CID7_like"/>
    <property type="match status" value="1"/>
</dbReference>
<feature type="compositionally biased region" description="Polar residues" evidence="1">
    <location>
        <begin position="260"/>
        <end position="269"/>
    </location>
</feature>
<accession>A0A7N0U9T5</accession>
<feature type="region of interest" description="Disordered" evidence="1">
    <location>
        <begin position="260"/>
        <end position="286"/>
    </location>
</feature>
<evidence type="ECO:0000313" key="3">
    <source>
        <dbReference type="Proteomes" id="UP000594263"/>
    </source>
</evidence>
<dbReference type="InterPro" id="IPR009818">
    <property type="entry name" value="PAM2_motif"/>
</dbReference>